<dbReference type="PANTHER" id="PTHR42951">
    <property type="entry name" value="METALLO-BETA-LACTAMASE DOMAIN-CONTAINING"/>
    <property type="match status" value="1"/>
</dbReference>
<dbReference type="GO" id="GO:0016787">
    <property type="term" value="F:hydrolase activity"/>
    <property type="evidence" value="ECO:0007669"/>
    <property type="project" value="UniProtKB-KW"/>
</dbReference>
<reference evidence="5" key="1">
    <citation type="submission" date="2017-06" db="EMBL/GenBank/DDBJ databases">
        <authorList>
            <person name="Varghese N."/>
            <person name="Submissions S."/>
        </authorList>
    </citation>
    <scope>NUCLEOTIDE SEQUENCE [LARGE SCALE GENOMIC DNA]</scope>
    <source>
        <strain evidence="5">Ca-68</strain>
    </source>
</reference>
<evidence type="ECO:0000259" key="3">
    <source>
        <dbReference type="SMART" id="SM00849"/>
    </source>
</evidence>
<proteinExistence type="inferred from homology"/>
<keyword evidence="4" id="KW-0378">Hydrolase</keyword>
<gene>
    <name evidence="4" type="ORF">SAMN05192560_0268</name>
</gene>
<evidence type="ECO:0000313" key="5">
    <source>
        <dbReference type="Proteomes" id="UP000198305"/>
    </source>
</evidence>
<dbReference type="Gene3D" id="3.60.15.10">
    <property type="entry name" value="Ribonuclease Z/Hydroxyacylglutathione hydrolase-like"/>
    <property type="match status" value="1"/>
</dbReference>
<protein>
    <submittedName>
        <fullName evidence="4">Quinoprotein relay system zinc metallohydrolase 2</fullName>
    </submittedName>
</protein>
<comment type="similarity">
    <text evidence="1">Belongs to the metallo-beta-lactamase superfamily. Class-B beta-lactamase family.</text>
</comment>
<feature type="chain" id="PRO_5012557034" evidence="2">
    <location>
        <begin position="24"/>
        <end position="310"/>
    </location>
</feature>
<dbReference type="OrthoDB" id="1273797at2"/>
<dbReference type="PANTHER" id="PTHR42951:SF4">
    <property type="entry name" value="ACYL-COENZYME A THIOESTERASE MBLAC2"/>
    <property type="match status" value="1"/>
</dbReference>
<dbReference type="InterPro" id="IPR030829">
    <property type="entry name" value="SoxH-rel_PQQ_2"/>
</dbReference>
<dbReference type="Pfam" id="PF00753">
    <property type="entry name" value="Lactamase_B"/>
    <property type="match status" value="1"/>
</dbReference>
<dbReference type="GO" id="GO:0017001">
    <property type="term" value="P:antibiotic catabolic process"/>
    <property type="evidence" value="ECO:0007669"/>
    <property type="project" value="UniProtKB-ARBA"/>
</dbReference>
<evidence type="ECO:0000256" key="1">
    <source>
        <dbReference type="ARBA" id="ARBA00005250"/>
    </source>
</evidence>
<dbReference type="EMBL" id="FZOA01000001">
    <property type="protein sequence ID" value="SNR63437.1"/>
    <property type="molecule type" value="Genomic_DNA"/>
</dbReference>
<keyword evidence="5" id="KW-1185">Reference proteome</keyword>
<evidence type="ECO:0000256" key="2">
    <source>
        <dbReference type="SAM" id="SignalP"/>
    </source>
</evidence>
<feature type="domain" description="Metallo-beta-lactamase" evidence="3">
    <location>
        <begin position="55"/>
        <end position="239"/>
    </location>
</feature>
<sequence>MTSLSIKCAFYLSCLLLLLPVTGMTQPLTMQEVANGVYMHQGAHEDLDDGYQGDISNIGFIIGSKGVAVIDTGGSKATGQALLASLRTLTALPVLYVINTHIHPDHIFGNAAFAQEHPVFIGHAKLASSMTLRKDAYLKQGHDLLGDKFSGSEVIQPSVLVADRKELDLGDRKLLLTAFPNAHTNTDLTVLDEKTGTLWTGDLLFIERTPSIDGDIKGWLSAIHQLQQLSDIQHVVPGHGPVSQDLKAALNHEERYLSVLLNDVRSAIKAGKTMEQAMDSAAASEASHWQLFNAVNRRNINLIYPVLEWE</sequence>
<dbReference type="Proteomes" id="UP000198305">
    <property type="component" value="Unassembled WGS sequence"/>
</dbReference>
<keyword evidence="2" id="KW-0732">Signal</keyword>
<dbReference type="RefSeq" id="WP_089374421.1">
    <property type="nucleotide sequence ID" value="NZ_FZOA01000001.1"/>
</dbReference>
<dbReference type="AlphaFoldDB" id="A0A238XX02"/>
<organism evidence="4 5">
    <name type="scientific">Methylobacillus rhizosphaerae</name>
    <dbReference type="NCBI Taxonomy" id="551994"/>
    <lineage>
        <taxon>Bacteria</taxon>
        <taxon>Pseudomonadati</taxon>
        <taxon>Pseudomonadota</taxon>
        <taxon>Betaproteobacteria</taxon>
        <taxon>Nitrosomonadales</taxon>
        <taxon>Methylophilaceae</taxon>
        <taxon>Methylobacillus</taxon>
    </lineage>
</organism>
<dbReference type="CDD" id="cd16282">
    <property type="entry name" value="metallo-hydrolase-like_MBL-fold"/>
    <property type="match status" value="1"/>
</dbReference>
<dbReference type="InterPro" id="IPR036866">
    <property type="entry name" value="RibonucZ/Hydroxyglut_hydro"/>
</dbReference>
<dbReference type="NCBIfam" id="TIGR04559">
    <property type="entry name" value="SoxH_rel_PQQ_2"/>
    <property type="match status" value="1"/>
</dbReference>
<feature type="signal peptide" evidence="2">
    <location>
        <begin position="1"/>
        <end position="23"/>
    </location>
</feature>
<accession>A0A238XX02</accession>
<dbReference type="SMART" id="SM00849">
    <property type="entry name" value="Lactamase_B"/>
    <property type="match status" value="1"/>
</dbReference>
<dbReference type="InterPro" id="IPR050855">
    <property type="entry name" value="NDM-1-like"/>
</dbReference>
<dbReference type="InterPro" id="IPR001279">
    <property type="entry name" value="Metallo-B-lactamas"/>
</dbReference>
<dbReference type="SUPFAM" id="SSF56281">
    <property type="entry name" value="Metallo-hydrolase/oxidoreductase"/>
    <property type="match status" value="1"/>
</dbReference>
<evidence type="ECO:0000313" key="4">
    <source>
        <dbReference type="EMBL" id="SNR63437.1"/>
    </source>
</evidence>
<name>A0A238XX02_9PROT</name>